<dbReference type="GO" id="GO:0019693">
    <property type="term" value="P:ribose phosphate metabolic process"/>
    <property type="evidence" value="ECO:0007669"/>
    <property type="project" value="TreeGrafter"/>
</dbReference>
<evidence type="ECO:0000313" key="4">
    <source>
        <dbReference type="Proteomes" id="UP000009168"/>
    </source>
</evidence>
<evidence type="ECO:0000259" key="2">
    <source>
        <dbReference type="PROSITE" id="PS51462"/>
    </source>
</evidence>
<name>Q22Z61_TETTS</name>
<proteinExistence type="predicted"/>
<dbReference type="GeneID" id="7843571"/>
<accession>Q22Z61</accession>
<dbReference type="STRING" id="312017.Q22Z61"/>
<dbReference type="eggNOG" id="KOG3041">
    <property type="taxonomic scope" value="Eukaryota"/>
</dbReference>
<dbReference type="PANTHER" id="PTHR11839">
    <property type="entry name" value="UDP/ADP-SUGAR PYROPHOSPHATASE"/>
    <property type="match status" value="1"/>
</dbReference>
<dbReference type="OMA" id="AKLYHWA"/>
<dbReference type="KEGG" id="tet:TTHERM_00113100"/>
<dbReference type="Pfam" id="PF00293">
    <property type="entry name" value="NUDIX"/>
    <property type="match status" value="1"/>
</dbReference>
<dbReference type="HOGENOM" id="CLU_1265612_0_0_1"/>
<dbReference type="SUPFAM" id="SSF55811">
    <property type="entry name" value="Nudix"/>
    <property type="match status" value="1"/>
</dbReference>
<reference evidence="4" key="1">
    <citation type="journal article" date="2006" name="PLoS Biol.">
        <title>Macronuclear genome sequence of the ciliate Tetrahymena thermophila, a model eukaryote.</title>
        <authorList>
            <person name="Eisen J.A."/>
            <person name="Coyne R.S."/>
            <person name="Wu M."/>
            <person name="Wu D."/>
            <person name="Thiagarajan M."/>
            <person name="Wortman J.R."/>
            <person name="Badger J.H."/>
            <person name="Ren Q."/>
            <person name="Amedeo P."/>
            <person name="Jones K.M."/>
            <person name="Tallon L.J."/>
            <person name="Delcher A.L."/>
            <person name="Salzberg S.L."/>
            <person name="Silva J.C."/>
            <person name="Haas B.J."/>
            <person name="Majoros W.H."/>
            <person name="Farzad M."/>
            <person name="Carlton J.M."/>
            <person name="Smith R.K. Jr."/>
            <person name="Garg J."/>
            <person name="Pearlman R.E."/>
            <person name="Karrer K.M."/>
            <person name="Sun L."/>
            <person name="Manning G."/>
            <person name="Elde N.C."/>
            <person name="Turkewitz A.P."/>
            <person name="Asai D.J."/>
            <person name="Wilkes D.E."/>
            <person name="Wang Y."/>
            <person name="Cai H."/>
            <person name="Collins K."/>
            <person name="Stewart B.A."/>
            <person name="Lee S.R."/>
            <person name="Wilamowska K."/>
            <person name="Weinberg Z."/>
            <person name="Ruzzo W.L."/>
            <person name="Wloga D."/>
            <person name="Gaertig J."/>
            <person name="Frankel J."/>
            <person name="Tsao C.-C."/>
            <person name="Gorovsky M.A."/>
            <person name="Keeling P.J."/>
            <person name="Waller R.F."/>
            <person name="Patron N.J."/>
            <person name="Cherry J.M."/>
            <person name="Stover N.A."/>
            <person name="Krieger C.J."/>
            <person name="del Toro C."/>
            <person name="Ryder H.F."/>
            <person name="Williamson S.C."/>
            <person name="Barbeau R.A."/>
            <person name="Hamilton E.P."/>
            <person name="Orias E."/>
        </authorList>
    </citation>
    <scope>NUCLEOTIDE SEQUENCE [LARGE SCALE GENOMIC DNA]</scope>
    <source>
        <strain evidence="4">SB210</strain>
    </source>
</reference>
<sequence length="214" mass="24817">MDQNPQEKAKIRAKQVDVKTVYEGKWIKMNLVDFQNEKGHICKAWEMVERQGVRPDQECNGVDVCPIIKYKDGRRKLLLIANYRPPVNAYTVEFPAGLLDDGDLLENARRELKEETGYTADEIKVLDYCPLLRTDPWKSNETTKVVIAYIDGDKECNINPKQDLETEENIDIFTVDLNEKFMENLRKIVEENNYQMTLQMYSLCLGFSLLGLSQ</sequence>
<protein>
    <submittedName>
        <fullName evidence="3">NUDIX hydrolase</fullName>
    </submittedName>
</protein>
<dbReference type="EMBL" id="GG662798">
    <property type="protein sequence ID" value="EAR90460.1"/>
    <property type="molecule type" value="Genomic_DNA"/>
</dbReference>
<dbReference type="PANTHER" id="PTHR11839:SF1">
    <property type="entry name" value="ADP-SUGAR PYROPHOSPHATASE"/>
    <property type="match status" value="1"/>
</dbReference>
<dbReference type="RefSeq" id="XP_001010705.1">
    <property type="nucleotide sequence ID" value="XM_001010705.1"/>
</dbReference>
<dbReference type="OrthoDB" id="10249920at2759"/>
<dbReference type="Proteomes" id="UP000009168">
    <property type="component" value="Unassembled WGS sequence"/>
</dbReference>
<dbReference type="GO" id="GO:0006753">
    <property type="term" value="P:nucleoside phosphate metabolic process"/>
    <property type="evidence" value="ECO:0007669"/>
    <property type="project" value="TreeGrafter"/>
</dbReference>
<dbReference type="CDD" id="cd18888">
    <property type="entry name" value="NUDIX_ADPRase_Nudt5"/>
    <property type="match status" value="1"/>
</dbReference>
<dbReference type="PROSITE" id="PS51462">
    <property type="entry name" value="NUDIX"/>
    <property type="match status" value="1"/>
</dbReference>
<dbReference type="AlphaFoldDB" id="Q22Z61"/>
<dbReference type="InterPro" id="IPR000086">
    <property type="entry name" value="NUDIX_hydrolase_dom"/>
</dbReference>
<keyword evidence="4" id="KW-1185">Reference proteome</keyword>
<dbReference type="InParanoid" id="Q22Z61"/>
<evidence type="ECO:0000313" key="3">
    <source>
        <dbReference type="EMBL" id="EAR90460.1"/>
    </source>
</evidence>
<evidence type="ECO:0000256" key="1">
    <source>
        <dbReference type="ARBA" id="ARBA00022801"/>
    </source>
</evidence>
<gene>
    <name evidence="3" type="ORF">TTHERM_00113100</name>
</gene>
<keyword evidence="1 3" id="KW-0378">Hydrolase</keyword>
<feature type="domain" description="Nudix hydrolase" evidence="2">
    <location>
        <begin position="60"/>
        <end position="202"/>
    </location>
</feature>
<dbReference type="InterPro" id="IPR015797">
    <property type="entry name" value="NUDIX_hydrolase-like_dom_sf"/>
</dbReference>
<dbReference type="Gene3D" id="3.90.79.10">
    <property type="entry name" value="Nucleoside Triphosphate Pyrophosphohydrolase"/>
    <property type="match status" value="1"/>
</dbReference>
<organism evidence="3 4">
    <name type="scientific">Tetrahymena thermophila (strain SB210)</name>
    <dbReference type="NCBI Taxonomy" id="312017"/>
    <lineage>
        <taxon>Eukaryota</taxon>
        <taxon>Sar</taxon>
        <taxon>Alveolata</taxon>
        <taxon>Ciliophora</taxon>
        <taxon>Intramacronucleata</taxon>
        <taxon>Oligohymenophorea</taxon>
        <taxon>Hymenostomatida</taxon>
        <taxon>Tetrahymenina</taxon>
        <taxon>Tetrahymenidae</taxon>
        <taxon>Tetrahymena</taxon>
    </lineage>
</organism>
<dbReference type="GO" id="GO:0016787">
    <property type="term" value="F:hydrolase activity"/>
    <property type="evidence" value="ECO:0007669"/>
    <property type="project" value="UniProtKB-KW"/>
</dbReference>